<dbReference type="AlphaFoldDB" id="A0ABD3I9G0"/>
<dbReference type="InterPro" id="IPR026960">
    <property type="entry name" value="RVT-Znf"/>
</dbReference>
<keyword evidence="4" id="KW-1185">Reference proteome</keyword>
<feature type="region of interest" description="Disordered" evidence="1">
    <location>
        <begin position="611"/>
        <end position="631"/>
    </location>
</feature>
<dbReference type="PANTHER" id="PTHR33116:SF78">
    <property type="entry name" value="OS12G0587133 PROTEIN"/>
    <property type="match status" value="1"/>
</dbReference>
<dbReference type="PROSITE" id="PS50878">
    <property type="entry name" value="RT_POL"/>
    <property type="match status" value="1"/>
</dbReference>
<comment type="caution">
    <text evidence="3">The sequence shown here is derived from an EMBL/GenBank/DDBJ whole genome shotgun (WGS) entry which is preliminary data.</text>
</comment>
<organism evidence="3 4">
    <name type="scientific">Riccia sorocarpa</name>
    <dbReference type="NCBI Taxonomy" id="122646"/>
    <lineage>
        <taxon>Eukaryota</taxon>
        <taxon>Viridiplantae</taxon>
        <taxon>Streptophyta</taxon>
        <taxon>Embryophyta</taxon>
        <taxon>Marchantiophyta</taxon>
        <taxon>Marchantiopsida</taxon>
        <taxon>Marchantiidae</taxon>
        <taxon>Marchantiales</taxon>
        <taxon>Ricciaceae</taxon>
        <taxon>Riccia</taxon>
    </lineage>
</organism>
<dbReference type="PANTHER" id="PTHR33116">
    <property type="entry name" value="REVERSE TRANSCRIPTASE ZINC-BINDING DOMAIN-CONTAINING PROTEIN-RELATED-RELATED"/>
    <property type="match status" value="1"/>
</dbReference>
<name>A0ABD3I9G0_9MARC</name>
<evidence type="ECO:0000313" key="4">
    <source>
        <dbReference type="Proteomes" id="UP001633002"/>
    </source>
</evidence>
<protein>
    <recommendedName>
        <fullName evidence="2">Reverse transcriptase domain-containing protein</fullName>
    </recommendedName>
</protein>
<dbReference type="Pfam" id="PF13966">
    <property type="entry name" value="zf-RVT"/>
    <property type="match status" value="1"/>
</dbReference>
<reference evidence="3 4" key="1">
    <citation type="submission" date="2024-09" db="EMBL/GenBank/DDBJ databases">
        <title>Chromosome-scale assembly of Riccia sorocarpa.</title>
        <authorList>
            <person name="Paukszto L."/>
        </authorList>
    </citation>
    <scope>NUCLEOTIDE SEQUENCE [LARGE SCALE GENOMIC DNA]</scope>
    <source>
        <strain evidence="3">LP-2024</strain>
        <tissue evidence="3">Aerial parts of the thallus</tissue>
    </source>
</reference>
<gene>
    <name evidence="3" type="ORF">R1sor_018213</name>
</gene>
<sequence length="631" mass="71439">MNFADPFIHLLKGLVAHGSSKIHIHGRYTRSILLGRGVRQGYSISPLLFTLTTQPLMQLLRKEERAGRITGIQIPGGQPLLHRLFADDSGVSILATEENFTNLTRTISDFEAISGARLNLTKSVVIPFNLPEAPPWLVESGCQIVKPGEHIVYLGCRAGIQLTEEEHTRDITNKLGSNSEGKAKLPLVAWDQIAQHRQHGGLGLTPFKQLSKALKMKYVARLLDGSRAEWAQMIKFFIKAELQRRAHGNQCRYWTPEEGLLLLPTIQCRNSPTARNILKGWLEVRKHLTLGSGRLDLPVSLSIHQLSALLIRYYEGDTYNHRIVQAWAKRAGITALSQLRTAAGAWRQPREISRDQGRTLTASQAAELTRFHTWIQNVTPGPAELQKSRSWRWKGNVTPWTGWQKSTSFWSQLLYTLAGPHKLNRYWQIREPGIDWNIRWKNLWGSGLATRNKIWLWRVMRQALFTGERALKCRVSEGICQRCGEEVETTAHMLWSCREATLIWNRLKTILHQSGNPATLQQSLLSSIDASLAGLHTSPAASHLIVAATQAIWKDRNLKVFRNRRSNTPISLILQMTHQEASAQINPTAGDMNWQRSLEAEIDAKSWIEAARREQQTRGGTYAGLSQRERQ</sequence>
<dbReference type="EMBL" id="JBJQOH010000001">
    <property type="protein sequence ID" value="KAL3700191.1"/>
    <property type="molecule type" value="Genomic_DNA"/>
</dbReference>
<dbReference type="InterPro" id="IPR000477">
    <property type="entry name" value="RT_dom"/>
</dbReference>
<dbReference type="Proteomes" id="UP001633002">
    <property type="component" value="Unassembled WGS sequence"/>
</dbReference>
<evidence type="ECO:0000313" key="3">
    <source>
        <dbReference type="EMBL" id="KAL3700191.1"/>
    </source>
</evidence>
<evidence type="ECO:0000256" key="1">
    <source>
        <dbReference type="SAM" id="MobiDB-lite"/>
    </source>
</evidence>
<accession>A0ABD3I9G0</accession>
<proteinExistence type="predicted"/>
<evidence type="ECO:0000259" key="2">
    <source>
        <dbReference type="PROSITE" id="PS50878"/>
    </source>
</evidence>
<feature type="domain" description="Reverse transcriptase" evidence="2">
    <location>
        <begin position="1"/>
        <end position="158"/>
    </location>
</feature>